<dbReference type="PANTHER" id="PTHR48081:SF31">
    <property type="entry name" value="STERYL ACETYL HYDROLASE MUG81-RELATED"/>
    <property type="match status" value="1"/>
</dbReference>
<dbReference type="SUPFAM" id="SSF53474">
    <property type="entry name" value="alpha/beta-Hydrolases"/>
    <property type="match status" value="1"/>
</dbReference>
<evidence type="ECO:0000259" key="2">
    <source>
        <dbReference type="Pfam" id="PF07859"/>
    </source>
</evidence>
<dbReference type="OrthoDB" id="2152029at2759"/>
<reference evidence="3 4" key="1">
    <citation type="submission" date="2019-06" db="EMBL/GenBank/DDBJ databases">
        <title>Draft genome sequence of the filamentous fungus Phialemoniopsis curvata isolated from diesel fuel.</title>
        <authorList>
            <person name="Varaljay V.A."/>
            <person name="Lyon W.J."/>
            <person name="Crouch A.L."/>
            <person name="Drake C.E."/>
            <person name="Hollomon J.M."/>
            <person name="Nadeau L.J."/>
            <person name="Nunn H.S."/>
            <person name="Stevenson B.S."/>
            <person name="Bojanowski C.L."/>
            <person name="Crookes-Goodson W.J."/>
        </authorList>
    </citation>
    <scope>NUCLEOTIDE SEQUENCE [LARGE SCALE GENOMIC DNA]</scope>
    <source>
        <strain evidence="3 4">D216</strain>
    </source>
</reference>
<proteinExistence type="predicted"/>
<comment type="caution">
    <text evidence="3">The sequence shown here is derived from an EMBL/GenBank/DDBJ whole genome shotgun (WGS) entry which is preliminary data.</text>
</comment>
<evidence type="ECO:0000313" key="3">
    <source>
        <dbReference type="EMBL" id="TPX11486.1"/>
    </source>
</evidence>
<sequence length="354" mass="39623">MAPPISMWDGVLMLGSFCLIATYQLYESVMVIFRDTTSTRSYSHELRNRVSHAVCAWLSSKQLRALFKPTQDALAEACKKDGVLWHAEDIPDGMGSKLHWFGNLEANKLILYFHGGGYSLPADHGHIRFVVECQRRLEVEGHNVSVVMLEYGLAPESRYPVQPSQALAALQHVLNKGFLPSDIIVGGDSAGGNLALALLSLVNHPVESLPTVKLHEPIRGVFLISPWVSFSTQSLSFQENADRDLINARLILDWGEAYAPSPLRDEYSEPLRAGISWWEQLPTQDLLILAGEVEVFRDDIVELGNRMSHANVQTKLIVCPKHSHEECIQDAKSKLQHGMMAESVWNWLVARYSN</sequence>
<feature type="domain" description="Alpha/beta hydrolase fold-3" evidence="2">
    <location>
        <begin position="110"/>
        <end position="325"/>
    </location>
</feature>
<dbReference type="Gene3D" id="3.40.50.1820">
    <property type="entry name" value="alpha/beta hydrolase"/>
    <property type="match status" value="1"/>
</dbReference>
<keyword evidence="4" id="KW-1185">Reference proteome</keyword>
<evidence type="ECO:0000256" key="1">
    <source>
        <dbReference type="ARBA" id="ARBA00022801"/>
    </source>
</evidence>
<keyword evidence="1" id="KW-0378">Hydrolase</keyword>
<dbReference type="Proteomes" id="UP000319257">
    <property type="component" value="Unassembled WGS sequence"/>
</dbReference>
<dbReference type="STRING" id="1093900.A0A507AXK8"/>
<protein>
    <recommendedName>
        <fullName evidence="2">Alpha/beta hydrolase fold-3 domain-containing protein</fullName>
    </recommendedName>
</protein>
<name>A0A507AXK8_9PEZI</name>
<dbReference type="InterPro" id="IPR029058">
    <property type="entry name" value="AB_hydrolase_fold"/>
</dbReference>
<accession>A0A507AXK8</accession>
<dbReference type="InterPro" id="IPR013094">
    <property type="entry name" value="AB_hydrolase_3"/>
</dbReference>
<dbReference type="InParanoid" id="A0A507AXK8"/>
<dbReference type="Pfam" id="PF07859">
    <property type="entry name" value="Abhydrolase_3"/>
    <property type="match status" value="1"/>
</dbReference>
<dbReference type="InterPro" id="IPR050300">
    <property type="entry name" value="GDXG_lipolytic_enzyme"/>
</dbReference>
<evidence type="ECO:0000313" key="4">
    <source>
        <dbReference type="Proteomes" id="UP000319257"/>
    </source>
</evidence>
<gene>
    <name evidence="3" type="ORF">E0L32_007905</name>
</gene>
<dbReference type="EMBL" id="SKBQ01000049">
    <property type="protein sequence ID" value="TPX11486.1"/>
    <property type="molecule type" value="Genomic_DNA"/>
</dbReference>
<dbReference type="RefSeq" id="XP_030993197.1">
    <property type="nucleotide sequence ID" value="XM_031142701.1"/>
</dbReference>
<organism evidence="3 4">
    <name type="scientific">Thyridium curvatum</name>
    <dbReference type="NCBI Taxonomy" id="1093900"/>
    <lineage>
        <taxon>Eukaryota</taxon>
        <taxon>Fungi</taxon>
        <taxon>Dikarya</taxon>
        <taxon>Ascomycota</taxon>
        <taxon>Pezizomycotina</taxon>
        <taxon>Sordariomycetes</taxon>
        <taxon>Sordariomycetidae</taxon>
        <taxon>Thyridiales</taxon>
        <taxon>Thyridiaceae</taxon>
        <taxon>Thyridium</taxon>
    </lineage>
</organism>
<dbReference type="PANTHER" id="PTHR48081">
    <property type="entry name" value="AB HYDROLASE SUPERFAMILY PROTEIN C4A8.06C"/>
    <property type="match status" value="1"/>
</dbReference>
<dbReference type="GO" id="GO:0016787">
    <property type="term" value="F:hydrolase activity"/>
    <property type="evidence" value="ECO:0007669"/>
    <property type="project" value="UniProtKB-KW"/>
</dbReference>
<dbReference type="AlphaFoldDB" id="A0A507AXK8"/>
<dbReference type="GeneID" id="41975352"/>